<reference evidence="2 3" key="1">
    <citation type="submission" date="2017-11" db="EMBL/GenBank/DDBJ databases">
        <title>Genomic Encyclopedia of Archaeal and Bacterial Type Strains, Phase II (KMG-II): From Individual Species to Whole Genera.</title>
        <authorList>
            <person name="Goeker M."/>
        </authorList>
    </citation>
    <scope>NUCLEOTIDE SEQUENCE [LARGE SCALE GENOMIC DNA]</scope>
    <source>
        <strain evidence="2 3">DSM 22413</strain>
    </source>
</reference>
<dbReference type="Pfam" id="PF00814">
    <property type="entry name" value="TsaD"/>
    <property type="match status" value="1"/>
</dbReference>
<accession>A0A2M8WVC4</accession>
<dbReference type="OrthoDB" id="9809995at2"/>
<sequence>MAVLAVDTSAAVTVALVGEGGERLAARSVDEQRRHAELLAPMIEEVLAESGTDRSDLTAVVAGTGPAPFTGLRVGLVTARTFALALGVPVLGVPSLDAIAAEAVSALGLAPDAEVLVTADARRREVYWARYRVVAHEGPHAVPVLETVAGPEVGAAAAVVEAGHAAGAVVVGRGAALYPELAAAGLPVGDDGSGDAPVVPDAVVLARLALARRAAGVDQPGEPLYLRRPDAQVPAGAKRVTA</sequence>
<evidence type="ECO:0000313" key="2">
    <source>
        <dbReference type="EMBL" id="PJI94874.1"/>
    </source>
</evidence>
<dbReference type="PANTHER" id="PTHR11735:SF11">
    <property type="entry name" value="TRNA THREONYLCARBAMOYLADENOSINE BIOSYNTHESIS PROTEIN TSAB"/>
    <property type="match status" value="1"/>
</dbReference>
<dbReference type="InterPro" id="IPR000905">
    <property type="entry name" value="Gcp-like_dom"/>
</dbReference>
<dbReference type="RefSeq" id="WP_100349205.1">
    <property type="nucleotide sequence ID" value="NZ_PGTZ01000006.1"/>
</dbReference>
<dbReference type="Proteomes" id="UP000231586">
    <property type="component" value="Unassembled WGS sequence"/>
</dbReference>
<dbReference type="CDD" id="cd24032">
    <property type="entry name" value="ASKHA_NBD_TsaB"/>
    <property type="match status" value="1"/>
</dbReference>
<protein>
    <submittedName>
        <fullName evidence="2">tRNA threonylcarbamoyladenosine biosynthesis protein TsaB</fullName>
    </submittedName>
</protein>
<dbReference type="Gene3D" id="3.30.420.40">
    <property type="match status" value="2"/>
</dbReference>
<keyword evidence="3" id="KW-1185">Reference proteome</keyword>
<comment type="caution">
    <text evidence="2">The sequence shown here is derived from an EMBL/GenBank/DDBJ whole genome shotgun (WGS) entry which is preliminary data.</text>
</comment>
<evidence type="ECO:0000313" key="3">
    <source>
        <dbReference type="Proteomes" id="UP000231586"/>
    </source>
</evidence>
<evidence type="ECO:0000259" key="1">
    <source>
        <dbReference type="Pfam" id="PF00814"/>
    </source>
</evidence>
<dbReference type="AlphaFoldDB" id="A0A2M8WVC4"/>
<dbReference type="InterPro" id="IPR022496">
    <property type="entry name" value="T6A_TsaB"/>
</dbReference>
<gene>
    <name evidence="2" type="ORF">CLV34_0722</name>
</gene>
<dbReference type="PANTHER" id="PTHR11735">
    <property type="entry name" value="TRNA N6-ADENOSINE THREONYLCARBAMOYLTRANSFERASE"/>
    <property type="match status" value="1"/>
</dbReference>
<dbReference type="NCBIfam" id="TIGR03725">
    <property type="entry name" value="T6A_YeaZ"/>
    <property type="match status" value="1"/>
</dbReference>
<dbReference type="GO" id="GO:0002949">
    <property type="term" value="P:tRNA threonylcarbamoyladenosine modification"/>
    <property type="evidence" value="ECO:0007669"/>
    <property type="project" value="InterPro"/>
</dbReference>
<proteinExistence type="predicted"/>
<name>A0A2M8WVC4_9MICO</name>
<feature type="domain" description="Gcp-like" evidence="1">
    <location>
        <begin position="32"/>
        <end position="138"/>
    </location>
</feature>
<dbReference type="SUPFAM" id="SSF53067">
    <property type="entry name" value="Actin-like ATPase domain"/>
    <property type="match status" value="2"/>
</dbReference>
<dbReference type="EMBL" id="PGTZ01000006">
    <property type="protein sequence ID" value="PJI94874.1"/>
    <property type="molecule type" value="Genomic_DNA"/>
</dbReference>
<dbReference type="InterPro" id="IPR043129">
    <property type="entry name" value="ATPase_NBD"/>
</dbReference>
<organism evidence="2 3">
    <name type="scientific">Luteimicrobium subarcticum</name>
    <dbReference type="NCBI Taxonomy" id="620910"/>
    <lineage>
        <taxon>Bacteria</taxon>
        <taxon>Bacillati</taxon>
        <taxon>Actinomycetota</taxon>
        <taxon>Actinomycetes</taxon>
        <taxon>Micrococcales</taxon>
        <taxon>Luteimicrobium</taxon>
    </lineage>
</organism>
<dbReference type="GO" id="GO:0005829">
    <property type="term" value="C:cytosol"/>
    <property type="evidence" value="ECO:0007669"/>
    <property type="project" value="TreeGrafter"/>
</dbReference>